<reference evidence="7 8" key="1">
    <citation type="journal article" date="2014" name="Arch. Microbiol.">
        <title>Bacillus mesophilum sp. nov., strain IITR-54T, a novel 4-chlorobiphenyl dechlorinating bacterium.</title>
        <authorList>
            <person name="Manickam N."/>
            <person name="Singh N.K."/>
            <person name="Bajaj A."/>
            <person name="Kumar R.M."/>
            <person name="Kaur G."/>
            <person name="Kaur N."/>
            <person name="Bala M."/>
            <person name="Kumar A."/>
            <person name="Mayilraj S."/>
        </authorList>
    </citation>
    <scope>NUCLEOTIDE SEQUENCE [LARGE SCALE GENOMIC DNA]</scope>
    <source>
        <strain evidence="7 8">IITR-54</strain>
    </source>
</reference>
<dbReference type="SUPFAM" id="SSF90002">
    <property type="entry name" value="Hypothetical protein YjiA, C-terminal domain"/>
    <property type="match status" value="1"/>
</dbReference>
<gene>
    <name evidence="7" type="ORF">F7732_05450</name>
</gene>
<comment type="similarity">
    <text evidence="4">Belongs to the SIMIBI class G3E GTPase family. ZNG1 subfamily.</text>
</comment>
<dbReference type="InterPro" id="IPR011629">
    <property type="entry name" value="CobW-like_C"/>
</dbReference>
<proteinExistence type="inferred from homology"/>
<dbReference type="InterPro" id="IPR003495">
    <property type="entry name" value="CobW/HypB/UreG_nucleotide-bd"/>
</dbReference>
<dbReference type="InterPro" id="IPR027417">
    <property type="entry name" value="P-loop_NTPase"/>
</dbReference>
<evidence type="ECO:0000313" key="8">
    <source>
        <dbReference type="Proteomes" id="UP000441354"/>
    </source>
</evidence>
<feature type="domain" description="CobW C-terminal" evidence="6">
    <location>
        <begin position="218"/>
        <end position="303"/>
    </location>
</feature>
<keyword evidence="8" id="KW-1185">Reference proteome</keyword>
<keyword evidence="1" id="KW-0547">Nucleotide-binding</keyword>
<dbReference type="SMART" id="SM00833">
    <property type="entry name" value="CobW_C"/>
    <property type="match status" value="1"/>
</dbReference>
<dbReference type="EMBL" id="WBOT01000002">
    <property type="protein sequence ID" value="KAB2333540.1"/>
    <property type="molecule type" value="Genomic_DNA"/>
</dbReference>
<keyword evidence="2" id="KW-0378">Hydrolase</keyword>
<organism evidence="7 8">
    <name type="scientific">Bacillus mesophilum</name>
    <dbReference type="NCBI Taxonomy" id="1071718"/>
    <lineage>
        <taxon>Bacteria</taxon>
        <taxon>Bacillati</taxon>
        <taxon>Bacillota</taxon>
        <taxon>Bacilli</taxon>
        <taxon>Bacillales</taxon>
        <taxon>Bacillaceae</taxon>
        <taxon>Bacillus</taxon>
    </lineage>
</organism>
<dbReference type="GO" id="GO:0000166">
    <property type="term" value="F:nucleotide binding"/>
    <property type="evidence" value="ECO:0007669"/>
    <property type="project" value="UniProtKB-KW"/>
</dbReference>
<dbReference type="AlphaFoldDB" id="A0A7V7RMH0"/>
<protein>
    <submittedName>
        <fullName evidence="7">GTP-binding protein</fullName>
    </submittedName>
</protein>
<keyword evidence="3" id="KW-0143">Chaperone</keyword>
<evidence type="ECO:0000256" key="5">
    <source>
        <dbReference type="ARBA" id="ARBA00049117"/>
    </source>
</evidence>
<comment type="caution">
    <text evidence="7">The sequence shown here is derived from an EMBL/GenBank/DDBJ whole genome shotgun (WGS) entry which is preliminary data.</text>
</comment>
<dbReference type="Gene3D" id="3.40.50.300">
    <property type="entry name" value="P-loop containing nucleotide triphosphate hydrolases"/>
    <property type="match status" value="1"/>
</dbReference>
<dbReference type="OrthoDB" id="9808822at2"/>
<sequence>MNKTEIYILSGFLGSGKTTLLKQLLLAEKEKGRKTAVMMNELGKVSIDSDAVDTDVPLKELLDGCICCTIQDKLEAQLQELLIMDKPEVIYIESTGAAHPIEVLDGILSPIFADQLLVKGIISVLDGHLWLERNRLSPQIRQLLVEQVKHSDLLLLNKADKLTEAQQAQLVFDVQGLNPKVLALLTSFSKVPMEKVRNLSASKKGANETAHVVQDLNLSTFVYTFKQPVHREDFMSFLHGLPDTIYRMKGYIQFTNSVYPELFQYSYGMQIFLPENMKMPLNLVFIGENIDWHNLKSQLKALESV</sequence>
<evidence type="ECO:0000313" key="7">
    <source>
        <dbReference type="EMBL" id="KAB2333540.1"/>
    </source>
</evidence>
<dbReference type="RefSeq" id="WP_151572851.1">
    <property type="nucleotide sequence ID" value="NZ_WBOT01000002.1"/>
</dbReference>
<comment type="catalytic activity">
    <reaction evidence="5">
        <text>GTP + H2O = GDP + phosphate + H(+)</text>
        <dbReference type="Rhea" id="RHEA:19669"/>
        <dbReference type="ChEBI" id="CHEBI:15377"/>
        <dbReference type="ChEBI" id="CHEBI:15378"/>
        <dbReference type="ChEBI" id="CHEBI:37565"/>
        <dbReference type="ChEBI" id="CHEBI:43474"/>
        <dbReference type="ChEBI" id="CHEBI:58189"/>
    </reaction>
    <physiologicalReaction direction="left-to-right" evidence="5">
        <dbReference type="Rhea" id="RHEA:19670"/>
    </physiologicalReaction>
</comment>
<dbReference type="GO" id="GO:0016787">
    <property type="term" value="F:hydrolase activity"/>
    <property type="evidence" value="ECO:0007669"/>
    <property type="project" value="UniProtKB-KW"/>
</dbReference>
<dbReference type="GO" id="GO:0005737">
    <property type="term" value="C:cytoplasm"/>
    <property type="evidence" value="ECO:0007669"/>
    <property type="project" value="TreeGrafter"/>
</dbReference>
<evidence type="ECO:0000256" key="2">
    <source>
        <dbReference type="ARBA" id="ARBA00022801"/>
    </source>
</evidence>
<name>A0A7V7RMH0_9BACI</name>
<dbReference type="InterPro" id="IPR051316">
    <property type="entry name" value="Zinc-reg_GTPase_activator"/>
</dbReference>
<dbReference type="Gene3D" id="3.30.1220.10">
    <property type="entry name" value="CobW-like, C-terminal domain"/>
    <property type="match status" value="1"/>
</dbReference>
<evidence type="ECO:0000256" key="1">
    <source>
        <dbReference type="ARBA" id="ARBA00022741"/>
    </source>
</evidence>
<dbReference type="SUPFAM" id="SSF52540">
    <property type="entry name" value="P-loop containing nucleoside triphosphate hydrolases"/>
    <property type="match status" value="1"/>
</dbReference>
<evidence type="ECO:0000256" key="3">
    <source>
        <dbReference type="ARBA" id="ARBA00023186"/>
    </source>
</evidence>
<evidence type="ECO:0000256" key="4">
    <source>
        <dbReference type="ARBA" id="ARBA00034320"/>
    </source>
</evidence>
<dbReference type="PANTHER" id="PTHR13748">
    <property type="entry name" value="COBW-RELATED"/>
    <property type="match status" value="1"/>
</dbReference>
<dbReference type="InterPro" id="IPR036627">
    <property type="entry name" value="CobW-likC_sf"/>
</dbReference>
<dbReference type="Pfam" id="PF02492">
    <property type="entry name" value="cobW"/>
    <property type="match status" value="1"/>
</dbReference>
<accession>A0A7V7RMH0</accession>
<dbReference type="PANTHER" id="PTHR13748:SF62">
    <property type="entry name" value="COBW DOMAIN-CONTAINING PROTEIN"/>
    <property type="match status" value="1"/>
</dbReference>
<dbReference type="Proteomes" id="UP000441354">
    <property type="component" value="Unassembled WGS sequence"/>
</dbReference>
<evidence type="ECO:0000259" key="6">
    <source>
        <dbReference type="SMART" id="SM00833"/>
    </source>
</evidence>
<dbReference type="Pfam" id="PF07683">
    <property type="entry name" value="CobW_C"/>
    <property type="match status" value="1"/>
</dbReference>